<proteinExistence type="predicted"/>
<dbReference type="Proteomes" id="UP001153269">
    <property type="component" value="Unassembled WGS sequence"/>
</dbReference>
<feature type="compositionally biased region" description="Polar residues" evidence="1">
    <location>
        <begin position="40"/>
        <end position="58"/>
    </location>
</feature>
<name>A0A9N7UE99_PLEPL</name>
<evidence type="ECO:0000313" key="2">
    <source>
        <dbReference type="EMBL" id="CAB1428636.1"/>
    </source>
</evidence>
<comment type="caution">
    <text evidence="2">The sequence shown here is derived from an EMBL/GenBank/DDBJ whole genome shotgun (WGS) entry which is preliminary data.</text>
</comment>
<feature type="region of interest" description="Disordered" evidence="1">
    <location>
        <begin position="1"/>
        <end position="82"/>
    </location>
</feature>
<reference evidence="2" key="1">
    <citation type="submission" date="2020-03" db="EMBL/GenBank/DDBJ databases">
        <authorList>
            <person name="Weist P."/>
        </authorList>
    </citation>
    <scope>NUCLEOTIDE SEQUENCE</scope>
</reference>
<sequence length="174" mass="20234">MKRKGQDIRTFFKKRSVNQRETEEVETQKDSQSVEEETQKVSQSVEVETQKDSQSVEVESQKDSPEPPEDTTSPTGPHGSYAHEKWLKVQQEMFKGEGPRELQRLSDTRWACSDSFPCRQIQVSSSLSHHERVHTSWFCIPMLLECYQKPFVRFGFLNRAKTTVLTEPIKLEEP</sequence>
<dbReference type="EMBL" id="CADEAL010001074">
    <property type="protein sequence ID" value="CAB1428636.1"/>
    <property type="molecule type" value="Genomic_DNA"/>
</dbReference>
<protein>
    <submittedName>
        <fullName evidence="2">Uncharacterized protein</fullName>
    </submittedName>
</protein>
<feature type="compositionally biased region" description="Basic and acidic residues" evidence="1">
    <location>
        <begin position="18"/>
        <end position="29"/>
    </location>
</feature>
<accession>A0A9N7UE99</accession>
<keyword evidence="3" id="KW-1185">Reference proteome</keyword>
<evidence type="ECO:0000256" key="1">
    <source>
        <dbReference type="SAM" id="MobiDB-lite"/>
    </source>
</evidence>
<dbReference type="AlphaFoldDB" id="A0A9N7UE99"/>
<evidence type="ECO:0000313" key="3">
    <source>
        <dbReference type="Proteomes" id="UP001153269"/>
    </source>
</evidence>
<organism evidence="2 3">
    <name type="scientific">Pleuronectes platessa</name>
    <name type="common">European plaice</name>
    <dbReference type="NCBI Taxonomy" id="8262"/>
    <lineage>
        <taxon>Eukaryota</taxon>
        <taxon>Metazoa</taxon>
        <taxon>Chordata</taxon>
        <taxon>Craniata</taxon>
        <taxon>Vertebrata</taxon>
        <taxon>Euteleostomi</taxon>
        <taxon>Actinopterygii</taxon>
        <taxon>Neopterygii</taxon>
        <taxon>Teleostei</taxon>
        <taxon>Neoteleostei</taxon>
        <taxon>Acanthomorphata</taxon>
        <taxon>Carangaria</taxon>
        <taxon>Pleuronectiformes</taxon>
        <taxon>Pleuronectoidei</taxon>
        <taxon>Pleuronectidae</taxon>
        <taxon>Pleuronectes</taxon>
    </lineage>
</organism>
<gene>
    <name evidence="2" type="ORF">PLEPLA_LOCUS16610</name>
</gene>